<sequence length="295" mass="33324">MAVGGKTVINIKGFKPEEWLVNGITTGHGGRIVVSGLASDDQSHVTVLNQNGELLRQDKFRSRHKDKYPHHPHRFCAILPGFKVATVAAPCEIGLYDVRNGLYTEKTIPDITTNWYDDMCVRCVATDIVKEQILVGTNYRLVFVFDYELKFCHTMKLPYLVRSLFDMAVVSNALLVCDYEKKTALTVTEEEGGGRLYRELSLFASPDPDEPDWIPISVCKDKSGFIYILWVRYRADGRQCVVVKYSKDGHRRVSSKPVNKDSYCLSILEAHNIGSLLVATLDSGKLFSFDMKINF</sequence>
<evidence type="ECO:0000313" key="2">
    <source>
        <dbReference type="Proteomes" id="UP000230750"/>
    </source>
</evidence>
<dbReference type="Proteomes" id="UP000230750">
    <property type="component" value="Unassembled WGS sequence"/>
</dbReference>
<gene>
    <name evidence="1" type="ORF">BSL78_07892</name>
</gene>
<keyword evidence="2" id="KW-1185">Reference proteome</keyword>
<reference evidence="1 2" key="1">
    <citation type="journal article" date="2017" name="PLoS Biol.">
        <title>The sea cucumber genome provides insights into morphological evolution and visceral regeneration.</title>
        <authorList>
            <person name="Zhang X."/>
            <person name="Sun L."/>
            <person name="Yuan J."/>
            <person name="Sun Y."/>
            <person name="Gao Y."/>
            <person name="Zhang L."/>
            <person name="Li S."/>
            <person name="Dai H."/>
            <person name="Hamel J.F."/>
            <person name="Liu C."/>
            <person name="Yu Y."/>
            <person name="Liu S."/>
            <person name="Lin W."/>
            <person name="Guo K."/>
            <person name="Jin S."/>
            <person name="Xu P."/>
            <person name="Storey K.B."/>
            <person name="Huan P."/>
            <person name="Zhang T."/>
            <person name="Zhou Y."/>
            <person name="Zhang J."/>
            <person name="Lin C."/>
            <person name="Li X."/>
            <person name="Xing L."/>
            <person name="Huo D."/>
            <person name="Sun M."/>
            <person name="Wang L."/>
            <person name="Mercier A."/>
            <person name="Li F."/>
            <person name="Yang H."/>
            <person name="Xiang J."/>
        </authorList>
    </citation>
    <scope>NUCLEOTIDE SEQUENCE [LARGE SCALE GENOMIC DNA]</scope>
    <source>
        <strain evidence="1">Shaxun</strain>
        <tissue evidence="1">Muscle</tissue>
    </source>
</reference>
<name>A0A2G8L4J5_STIJA</name>
<comment type="caution">
    <text evidence="1">The sequence shown here is derived from an EMBL/GenBank/DDBJ whole genome shotgun (WGS) entry which is preliminary data.</text>
</comment>
<dbReference type="EMBL" id="MRZV01000223">
    <property type="protein sequence ID" value="PIK55162.1"/>
    <property type="molecule type" value="Genomic_DNA"/>
</dbReference>
<dbReference type="SUPFAM" id="SSF101898">
    <property type="entry name" value="NHL repeat"/>
    <property type="match status" value="1"/>
</dbReference>
<proteinExistence type="predicted"/>
<accession>A0A2G8L4J5</accession>
<evidence type="ECO:0000313" key="1">
    <source>
        <dbReference type="EMBL" id="PIK55162.1"/>
    </source>
</evidence>
<organism evidence="1 2">
    <name type="scientific">Stichopus japonicus</name>
    <name type="common">Sea cucumber</name>
    <dbReference type="NCBI Taxonomy" id="307972"/>
    <lineage>
        <taxon>Eukaryota</taxon>
        <taxon>Metazoa</taxon>
        <taxon>Echinodermata</taxon>
        <taxon>Eleutherozoa</taxon>
        <taxon>Echinozoa</taxon>
        <taxon>Holothuroidea</taxon>
        <taxon>Aspidochirotacea</taxon>
        <taxon>Aspidochirotida</taxon>
        <taxon>Stichopodidae</taxon>
        <taxon>Apostichopus</taxon>
    </lineage>
</organism>
<dbReference type="AlphaFoldDB" id="A0A2G8L4J5"/>
<protein>
    <submittedName>
        <fullName evidence="1">Uncharacterized protein</fullName>
    </submittedName>
</protein>